<evidence type="ECO:0000256" key="6">
    <source>
        <dbReference type="PROSITE-ProRule" id="PRU00176"/>
    </source>
</evidence>
<dbReference type="Gene3D" id="3.30.70.330">
    <property type="match status" value="1"/>
</dbReference>
<keyword evidence="2" id="KW-0507">mRNA processing</keyword>
<gene>
    <name evidence="8" type="ORF">MCAP1_002209</name>
</gene>
<proteinExistence type="predicted"/>
<dbReference type="GO" id="GO:0005737">
    <property type="term" value="C:cytoplasm"/>
    <property type="evidence" value="ECO:0007669"/>
    <property type="project" value="TreeGrafter"/>
</dbReference>
<reference evidence="8" key="1">
    <citation type="submission" date="2023-03" db="EMBL/GenBank/DDBJ databases">
        <title>Mating type loci evolution in Malassezia.</title>
        <authorList>
            <person name="Coelho M.A."/>
        </authorList>
    </citation>
    <scope>NUCLEOTIDE SEQUENCE</scope>
    <source>
        <strain evidence="8">CBS 10434</strain>
    </source>
</reference>
<dbReference type="CDD" id="cd12241">
    <property type="entry name" value="RRM_SF3B14"/>
    <property type="match status" value="1"/>
</dbReference>
<feature type="domain" description="RRM" evidence="7">
    <location>
        <begin position="11"/>
        <end position="86"/>
    </location>
</feature>
<sequence length="114" mass="13057">MSVPEGGRHSRILFVKNLNYNIHGADLYELFGRYGAIRQIRLGNTQQTRGTAYVVYEEANDAKNAITHLNGFHLMERYIVVLYHVPSRLPGKGSIAQREEELQKAKQQYGIHDD</sequence>
<keyword evidence="4" id="KW-0508">mRNA splicing</keyword>
<dbReference type="SMART" id="SM00360">
    <property type="entry name" value="RRM"/>
    <property type="match status" value="1"/>
</dbReference>
<dbReference type="Pfam" id="PF00076">
    <property type="entry name" value="RRM_1"/>
    <property type="match status" value="1"/>
</dbReference>
<evidence type="ECO:0000313" key="9">
    <source>
        <dbReference type="Proteomes" id="UP001220961"/>
    </source>
</evidence>
<keyword evidence="3 6" id="KW-0694">RNA-binding</keyword>
<evidence type="ECO:0000256" key="1">
    <source>
        <dbReference type="ARBA" id="ARBA00004123"/>
    </source>
</evidence>
<accession>A0AAF0E703</accession>
<evidence type="ECO:0000259" key="7">
    <source>
        <dbReference type="PROSITE" id="PS50102"/>
    </source>
</evidence>
<dbReference type="GO" id="GO:0003729">
    <property type="term" value="F:mRNA binding"/>
    <property type="evidence" value="ECO:0007669"/>
    <property type="project" value="TreeGrafter"/>
</dbReference>
<comment type="subcellular location">
    <subcellularLocation>
        <location evidence="1">Nucleus</location>
    </subcellularLocation>
</comment>
<dbReference type="InterPro" id="IPR012677">
    <property type="entry name" value="Nucleotide-bd_a/b_plait_sf"/>
</dbReference>
<dbReference type="InterPro" id="IPR035979">
    <property type="entry name" value="RBD_domain_sf"/>
</dbReference>
<dbReference type="FunFam" id="3.30.70.330:FF:000286">
    <property type="entry name" value="Putative pre-mRNA branch site protein p14"/>
    <property type="match status" value="1"/>
</dbReference>
<dbReference type="InterPro" id="IPR000504">
    <property type="entry name" value="RRM_dom"/>
</dbReference>
<evidence type="ECO:0000313" key="8">
    <source>
        <dbReference type="EMBL" id="WFD19965.1"/>
    </source>
</evidence>
<name>A0AAF0E703_9BASI</name>
<dbReference type="InterPro" id="IPR034150">
    <property type="entry name" value="SF3B6_RRM"/>
</dbReference>
<dbReference type="EMBL" id="CP119911">
    <property type="protein sequence ID" value="WFD19965.1"/>
    <property type="molecule type" value="Genomic_DNA"/>
</dbReference>
<dbReference type="Proteomes" id="UP001220961">
    <property type="component" value="Chromosome 4"/>
</dbReference>
<keyword evidence="9" id="KW-1185">Reference proteome</keyword>
<dbReference type="GO" id="GO:0005634">
    <property type="term" value="C:nucleus"/>
    <property type="evidence" value="ECO:0007669"/>
    <property type="project" value="UniProtKB-SubCell"/>
</dbReference>
<evidence type="ECO:0000256" key="5">
    <source>
        <dbReference type="ARBA" id="ARBA00023242"/>
    </source>
</evidence>
<evidence type="ECO:0000256" key="3">
    <source>
        <dbReference type="ARBA" id="ARBA00022884"/>
    </source>
</evidence>
<dbReference type="PANTHER" id="PTHR23003">
    <property type="entry name" value="RNA RECOGNITION MOTIF RRM DOMAIN CONTAINING PROTEIN"/>
    <property type="match status" value="1"/>
</dbReference>
<evidence type="ECO:0000256" key="4">
    <source>
        <dbReference type="ARBA" id="ARBA00023187"/>
    </source>
</evidence>
<dbReference type="SUPFAM" id="SSF54928">
    <property type="entry name" value="RNA-binding domain, RBD"/>
    <property type="match status" value="1"/>
</dbReference>
<evidence type="ECO:0000256" key="2">
    <source>
        <dbReference type="ARBA" id="ARBA00022664"/>
    </source>
</evidence>
<dbReference type="GO" id="GO:0008380">
    <property type="term" value="P:RNA splicing"/>
    <property type="evidence" value="ECO:0007669"/>
    <property type="project" value="UniProtKB-KW"/>
</dbReference>
<dbReference type="PROSITE" id="PS50102">
    <property type="entry name" value="RRM"/>
    <property type="match status" value="1"/>
</dbReference>
<dbReference type="InterPro" id="IPR050374">
    <property type="entry name" value="RRT5_SRSF_SR"/>
</dbReference>
<dbReference type="AlphaFoldDB" id="A0AAF0E703"/>
<keyword evidence="5" id="KW-0539">Nucleus</keyword>
<organism evidence="8 9">
    <name type="scientific">Malassezia caprae</name>
    <dbReference type="NCBI Taxonomy" id="1381934"/>
    <lineage>
        <taxon>Eukaryota</taxon>
        <taxon>Fungi</taxon>
        <taxon>Dikarya</taxon>
        <taxon>Basidiomycota</taxon>
        <taxon>Ustilaginomycotina</taxon>
        <taxon>Malasseziomycetes</taxon>
        <taxon>Malasseziales</taxon>
        <taxon>Malasseziaceae</taxon>
        <taxon>Malassezia</taxon>
    </lineage>
</organism>
<dbReference type="GO" id="GO:0006397">
    <property type="term" value="P:mRNA processing"/>
    <property type="evidence" value="ECO:0007669"/>
    <property type="project" value="UniProtKB-KW"/>
</dbReference>
<protein>
    <recommendedName>
        <fullName evidence="7">RRM domain-containing protein</fullName>
    </recommendedName>
</protein>